<dbReference type="EMBL" id="LS480641">
    <property type="protein sequence ID" value="SPT17704.1"/>
    <property type="molecule type" value="Genomic_DNA"/>
</dbReference>
<dbReference type="Proteomes" id="UP000280104">
    <property type="component" value="Chromosome II"/>
</dbReference>
<dbReference type="InterPro" id="IPR033344">
    <property type="entry name" value="CURT1"/>
</dbReference>
<reference evidence="4 5" key="1">
    <citation type="submission" date="2018-05" db="EMBL/GenBank/DDBJ databases">
        <authorList>
            <person name="Thind KAUR A."/>
        </authorList>
    </citation>
    <scope>NUCLEOTIDE SEQUENCE [LARGE SCALE GENOMIC DNA]</scope>
</reference>
<dbReference type="Pfam" id="PF14159">
    <property type="entry name" value="CAAD"/>
    <property type="match status" value="1"/>
</dbReference>
<protein>
    <recommendedName>
        <fullName evidence="3">Cyanobacterial aminoacyl-tRNA synthetase CAAD domain-containing protein</fullName>
    </recommendedName>
</protein>
<sequence>MAATCRFAAPLGLAPLPRSCAGAKSVAFSIGTTKVATRTRSVAVRAGDGSAETPEILKAAQDAWAKVEDKYAVATIGVAGLVALWTAVGALKSIDKLPILPGVLELVGIGYTGVSSSSICPRTFCLSEKDHVYVVRLLSSLTSPKCCYFVFIQWFTYRNLIFQPDRETLISNIKSTYNEITGSSS</sequence>
<evidence type="ECO:0000256" key="1">
    <source>
        <dbReference type="ARBA" id="ARBA00004141"/>
    </source>
</evidence>
<dbReference type="GO" id="GO:0016020">
    <property type="term" value="C:membrane"/>
    <property type="evidence" value="ECO:0007669"/>
    <property type="project" value="UniProtKB-SubCell"/>
</dbReference>
<feature type="domain" description="Cyanobacterial aminoacyl-tRNA synthetase CAAD" evidence="3">
    <location>
        <begin position="60"/>
        <end position="113"/>
    </location>
</feature>
<name>A0A7H4LGG6_WHEAT</name>
<evidence type="ECO:0000259" key="3">
    <source>
        <dbReference type="Pfam" id="PF14159"/>
    </source>
</evidence>
<dbReference type="PANTHER" id="PTHR33222:SF9">
    <property type="entry name" value="PROTEIN CURVATURE THYLAKOID 1B, CHLOROPLASTIC"/>
    <property type="match status" value="1"/>
</dbReference>
<evidence type="ECO:0000256" key="2">
    <source>
        <dbReference type="SAM" id="Phobius"/>
    </source>
</evidence>
<dbReference type="InterPro" id="IPR025564">
    <property type="entry name" value="CAAD_dom"/>
</dbReference>
<dbReference type="AlphaFoldDB" id="A0A7H4LGG6"/>
<keyword evidence="2" id="KW-0812">Transmembrane</keyword>
<feature type="transmembrane region" description="Helical" evidence="2">
    <location>
        <begin position="71"/>
        <end position="91"/>
    </location>
</feature>
<gene>
    <name evidence="4" type="ORF">CAMPLR22A2D_LOCUS2314</name>
</gene>
<dbReference type="PANTHER" id="PTHR33222">
    <property type="match status" value="1"/>
</dbReference>
<accession>A0A7H4LGG6</accession>
<proteinExistence type="predicted"/>
<organism evidence="4 5">
    <name type="scientific">Triticum aestivum</name>
    <name type="common">Wheat</name>
    <dbReference type="NCBI Taxonomy" id="4565"/>
    <lineage>
        <taxon>Eukaryota</taxon>
        <taxon>Viridiplantae</taxon>
        <taxon>Streptophyta</taxon>
        <taxon>Embryophyta</taxon>
        <taxon>Tracheophyta</taxon>
        <taxon>Spermatophyta</taxon>
        <taxon>Magnoliopsida</taxon>
        <taxon>Liliopsida</taxon>
        <taxon>Poales</taxon>
        <taxon>Poaceae</taxon>
        <taxon>BOP clade</taxon>
        <taxon>Pooideae</taxon>
        <taxon>Triticodae</taxon>
        <taxon>Triticeae</taxon>
        <taxon>Triticinae</taxon>
        <taxon>Triticum</taxon>
    </lineage>
</organism>
<evidence type="ECO:0000313" key="5">
    <source>
        <dbReference type="Proteomes" id="UP000280104"/>
    </source>
</evidence>
<evidence type="ECO:0000313" key="4">
    <source>
        <dbReference type="EMBL" id="SPT17704.1"/>
    </source>
</evidence>
<keyword evidence="2" id="KW-0472">Membrane</keyword>
<dbReference type="GO" id="GO:0009579">
    <property type="term" value="C:thylakoid"/>
    <property type="evidence" value="ECO:0007669"/>
    <property type="project" value="InterPro"/>
</dbReference>
<comment type="subcellular location">
    <subcellularLocation>
        <location evidence="1">Membrane</location>
        <topology evidence="1">Multi-pass membrane protein</topology>
    </subcellularLocation>
</comment>
<keyword evidence="2" id="KW-1133">Transmembrane helix</keyword>